<dbReference type="Gene3D" id="3.40.50.300">
    <property type="entry name" value="P-loop containing nucleotide triphosphate hydrolases"/>
    <property type="match status" value="1"/>
</dbReference>
<evidence type="ECO:0000313" key="7">
    <source>
        <dbReference type="Proteomes" id="UP000183413"/>
    </source>
</evidence>
<evidence type="ECO:0000259" key="5">
    <source>
        <dbReference type="PROSITE" id="PS51755"/>
    </source>
</evidence>
<dbReference type="Proteomes" id="UP000183413">
    <property type="component" value="Unassembled WGS sequence"/>
</dbReference>
<dbReference type="SUPFAM" id="SSF52540">
    <property type="entry name" value="P-loop containing nucleoside triphosphate hydrolases"/>
    <property type="match status" value="1"/>
</dbReference>
<evidence type="ECO:0000256" key="4">
    <source>
        <dbReference type="SAM" id="MobiDB-lite"/>
    </source>
</evidence>
<dbReference type="PANTHER" id="PTHR47691">
    <property type="entry name" value="REGULATOR-RELATED"/>
    <property type="match status" value="1"/>
</dbReference>
<proteinExistence type="inferred from homology"/>
<protein>
    <submittedName>
        <fullName evidence="6">Predicted ATPase</fullName>
    </submittedName>
</protein>
<dbReference type="InterPro" id="IPR011990">
    <property type="entry name" value="TPR-like_helical_dom_sf"/>
</dbReference>
<accession>A0A1I4XH54</accession>
<dbReference type="eggNOG" id="COG3903">
    <property type="taxonomic scope" value="Bacteria"/>
</dbReference>
<dbReference type="PANTHER" id="PTHR47691:SF3">
    <property type="entry name" value="HTH-TYPE TRANSCRIPTIONAL REGULATOR RV0890C-RELATED"/>
    <property type="match status" value="1"/>
</dbReference>
<dbReference type="PRINTS" id="PR00364">
    <property type="entry name" value="DISEASERSIST"/>
</dbReference>
<organism evidence="6 7">
    <name type="scientific">Actinomadura madurae</name>
    <dbReference type="NCBI Taxonomy" id="1993"/>
    <lineage>
        <taxon>Bacteria</taxon>
        <taxon>Bacillati</taxon>
        <taxon>Actinomycetota</taxon>
        <taxon>Actinomycetes</taxon>
        <taxon>Streptosporangiales</taxon>
        <taxon>Thermomonosporaceae</taxon>
        <taxon>Actinomadura</taxon>
    </lineage>
</organism>
<dbReference type="STRING" id="1993.SAMN04489713_101878"/>
<dbReference type="Gene3D" id="1.25.40.10">
    <property type="entry name" value="Tetratricopeptide repeat domain"/>
    <property type="match status" value="1"/>
</dbReference>
<feature type="domain" description="OmpR/PhoB-type" evidence="5">
    <location>
        <begin position="1"/>
        <end position="89"/>
    </location>
</feature>
<dbReference type="EMBL" id="FOVH01000001">
    <property type="protein sequence ID" value="SFN25241.1"/>
    <property type="molecule type" value="Genomic_DNA"/>
</dbReference>
<keyword evidence="7" id="KW-1185">Reference proteome</keyword>
<dbReference type="AlphaFoldDB" id="A0A1I4XH54"/>
<dbReference type="Gene3D" id="1.10.10.10">
    <property type="entry name" value="Winged helix-like DNA-binding domain superfamily/Winged helix DNA-binding domain"/>
    <property type="match status" value="1"/>
</dbReference>
<dbReference type="Pfam" id="PF25872">
    <property type="entry name" value="HTH_77"/>
    <property type="match status" value="1"/>
</dbReference>
<dbReference type="InterPro" id="IPR001867">
    <property type="entry name" value="OmpR/PhoB-type_DNA-bd"/>
</dbReference>
<dbReference type="GO" id="GO:0003677">
    <property type="term" value="F:DNA binding"/>
    <property type="evidence" value="ECO:0007669"/>
    <property type="project" value="UniProtKB-UniRule"/>
</dbReference>
<dbReference type="eggNOG" id="COG3629">
    <property type="taxonomic scope" value="Bacteria"/>
</dbReference>
<dbReference type="Pfam" id="PF00486">
    <property type="entry name" value="Trans_reg_C"/>
    <property type="match status" value="1"/>
</dbReference>
<comment type="similarity">
    <text evidence="1">Belongs to the AfsR/DnrI/RedD regulatory family.</text>
</comment>
<evidence type="ECO:0000313" key="6">
    <source>
        <dbReference type="EMBL" id="SFN25241.1"/>
    </source>
</evidence>
<evidence type="ECO:0000256" key="2">
    <source>
        <dbReference type="ARBA" id="ARBA00023125"/>
    </source>
</evidence>
<dbReference type="SMART" id="SM01043">
    <property type="entry name" value="BTAD"/>
    <property type="match status" value="1"/>
</dbReference>
<name>A0A1I4XH54_9ACTN</name>
<dbReference type="InterPro" id="IPR058852">
    <property type="entry name" value="HTH_77"/>
</dbReference>
<dbReference type="Pfam" id="PF03704">
    <property type="entry name" value="BTAD"/>
    <property type="match status" value="1"/>
</dbReference>
<feature type="region of interest" description="Disordered" evidence="4">
    <location>
        <begin position="239"/>
        <end position="258"/>
    </location>
</feature>
<dbReference type="SUPFAM" id="SSF48452">
    <property type="entry name" value="TPR-like"/>
    <property type="match status" value="1"/>
</dbReference>
<dbReference type="InterPro" id="IPR036388">
    <property type="entry name" value="WH-like_DNA-bd_sf"/>
</dbReference>
<keyword evidence="2 3" id="KW-0238">DNA-binding</keyword>
<dbReference type="RefSeq" id="WP_075019939.1">
    <property type="nucleotide sequence ID" value="NZ_FOVH01000001.1"/>
</dbReference>
<dbReference type="GO" id="GO:0000160">
    <property type="term" value="P:phosphorelay signal transduction system"/>
    <property type="evidence" value="ECO:0007669"/>
    <property type="project" value="InterPro"/>
</dbReference>
<dbReference type="InterPro" id="IPR016032">
    <property type="entry name" value="Sig_transdc_resp-reg_C-effctor"/>
</dbReference>
<dbReference type="SUPFAM" id="SSF46894">
    <property type="entry name" value="C-terminal effector domain of the bipartite response regulators"/>
    <property type="match status" value="1"/>
</dbReference>
<reference evidence="6 7" key="1">
    <citation type="submission" date="2016-10" db="EMBL/GenBank/DDBJ databases">
        <authorList>
            <person name="de Groot N.N."/>
        </authorList>
    </citation>
    <scope>NUCLEOTIDE SEQUENCE [LARGE SCALE GENOMIC DNA]</scope>
    <source>
        <strain evidence="6 7">DSM 43067</strain>
    </source>
</reference>
<dbReference type="InterPro" id="IPR005158">
    <property type="entry name" value="BTAD"/>
</dbReference>
<evidence type="ECO:0000256" key="3">
    <source>
        <dbReference type="PROSITE-ProRule" id="PRU01091"/>
    </source>
</evidence>
<gene>
    <name evidence="6" type="ORF">SAMN04489713_101878</name>
</gene>
<dbReference type="SMART" id="SM00862">
    <property type="entry name" value="Trans_reg_C"/>
    <property type="match status" value="1"/>
</dbReference>
<dbReference type="GO" id="GO:0006355">
    <property type="term" value="P:regulation of DNA-templated transcription"/>
    <property type="evidence" value="ECO:0007669"/>
    <property type="project" value="InterPro"/>
</dbReference>
<dbReference type="CDD" id="cd15831">
    <property type="entry name" value="BTAD"/>
    <property type="match status" value="1"/>
</dbReference>
<dbReference type="InParanoid" id="A0A1I4XH54"/>
<sequence>MEFRVLGSLVLVDGEREIMLTSAHQRRLLAALLLEPGCPVSAGPLVDALWGEDPPASAATTVQSYVSRLRRVLGPGLLQRSPGGYLLAAGAESTDAGRFERLAARGRSADRPADRIRLLEEALALWRGDAFTDLAHHPPGQAEAARLAELRASCREDRAAALLTLGRFAESVADLRALTVAEPFRERPWRLLMLALHRSGRQAEALAAFRAYDGILAEEGLEPSSAIRAVQATILAEPDPAPPAEPLTAARRPPRPVTPLIGREDERAFVLDLLKEHALVTITGPAGVGKSRLAAEVAAAEASARLDGARVVHLAAVADPGRVWYAVAQELGVSGQGPDRLADALAARDMILVLDGAEHVLDAVAALVTTVLARCPGVTALVTAQERTGVAAECVVPLSPLSADGADAPAVRLFTERATAVNPAFRADGPGAATVAALCRHLDGLPLALEMAAARMGSYTPRDLLDRLDRRFALLHGVRATEPGRHRTLRAAVDWSYRLLAPAEREVFTALSVFPASFDAPAAAATCGGDPEHVRDVLARLVERSMVTAELRGGRARFALLETLRGYGRDVLAARGDLDAAQGRHAAWAADLAERADAGMRGPGEAEWTARIDDALPDLRAAFAWASAGRHADLVRRLTVALLGYAYHRLVLEPADWAARALETVGDDAPAALHVLAAIGPLNRGDLPAAESLARTGHGLARPGAPERNMAALLMADAAGYGGHAEDVAGRAAELLTAADPHLRALGHVTAGIAAAYLGRPDAAREHAARLRPLAGRAAAPTLAAWRHYLAGEISAAGDGIAAVHDLDTAVRTARQVGNRLIEGVALVAATACRTRHGRPEAAPPAVATAIGHWRRQGDWTHQWPTLRTAAILLSRLGGHRDAIVLAAAVAALGPAPYGREADDLAALESRARSALGPAAVAEARAAGAALGPADAALYALNAIDARSRDARPRAGVTDSG</sequence>
<evidence type="ECO:0000256" key="1">
    <source>
        <dbReference type="ARBA" id="ARBA00005820"/>
    </source>
</evidence>
<dbReference type="InterPro" id="IPR027417">
    <property type="entry name" value="P-loop_NTPase"/>
</dbReference>
<dbReference type="PROSITE" id="PS51755">
    <property type="entry name" value="OMPR_PHOB"/>
    <property type="match status" value="1"/>
</dbReference>
<feature type="DNA-binding region" description="OmpR/PhoB-type" evidence="3">
    <location>
        <begin position="1"/>
        <end position="89"/>
    </location>
</feature>